<dbReference type="InterPro" id="IPR000232">
    <property type="entry name" value="HSF_DNA-bd"/>
</dbReference>
<evidence type="ECO:0000313" key="7">
    <source>
        <dbReference type="Proteomes" id="UP001632037"/>
    </source>
</evidence>
<comment type="similarity">
    <text evidence="4">Belongs to the HSF family.</text>
</comment>
<dbReference type="InterPro" id="IPR036390">
    <property type="entry name" value="WH_DNA-bd_sf"/>
</dbReference>
<comment type="caution">
    <text evidence="6">The sequence shown here is derived from an EMBL/GenBank/DDBJ whole genome shotgun (WGS) entry which is preliminary data.</text>
</comment>
<sequence>MDNTTPTNANTPSNAAFTAAPRFVRAVYDMLQNEDQRILSWSADGSHFQVYDVPRLETEVLRKYFKHGKFSSFQRQLNNFGFHKWTKTRASVATFSHDVLVRCHLSQLDGFASRMQLKQKGTRTTLVSTTTSAKRPRSLLSTGPSNEHIVDVKRYKMSPRDVCAVDELSDVSFTSDLKSLWLLEEDGNYSSTEDMLLLDVLDSVELAALDWDAAVASPLEAVAVGLSDNDNNNNSNIDISIDTDASEYLEASLGLSFGDELDCAALAAGLLTKGDVVVVLSDLETSEVLADCDLDALLDGTLDQLALMRNEKGVDDCVALN</sequence>
<dbReference type="PANTHER" id="PTHR10015:SF427">
    <property type="entry name" value="HEAT SHOCK FACTOR PROTEIN"/>
    <property type="match status" value="1"/>
</dbReference>
<keyword evidence="7" id="KW-1185">Reference proteome</keyword>
<dbReference type="SUPFAM" id="SSF46785">
    <property type="entry name" value="Winged helix' DNA-binding domain"/>
    <property type="match status" value="1"/>
</dbReference>
<feature type="domain" description="HSF-type DNA-binding" evidence="5">
    <location>
        <begin position="19"/>
        <end position="114"/>
    </location>
</feature>
<dbReference type="GO" id="GO:0005634">
    <property type="term" value="C:nucleus"/>
    <property type="evidence" value="ECO:0007669"/>
    <property type="project" value="UniProtKB-SubCell"/>
</dbReference>
<gene>
    <name evidence="6" type="ORF">V7S43_014916</name>
</gene>
<dbReference type="PANTHER" id="PTHR10015">
    <property type="entry name" value="HEAT SHOCK TRANSCRIPTION FACTOR"/>
    <property type="match status" value="1"/>
</dbReference>
<dbReference type="AlphaFoldDB" id="A0ABD3F0D9"/>
<dbReference type="SMART" id="SM00415">
    <property type="entry name" value="HSF"/>
    <property type="match status" value="1"/>
</dbReference>
<accession>A0ABD3F0D9</accession>
<evidence type="ECO:0000256" key="1">
    <source>
        <dbReference type="ARBA" id="ARBA00004123"/>
    </source>
</evidence>
<keyword evidence="3" id="KW-0539">Nucleus</keyword>
<protein>
    <recommendedName>
        <fullName evidence="5">HSF-type DNA-binding domain-containing protein</fullName>
    </recommendedName>
</protein>
<evidence type="ECO:0000256" key="3">
    <source>
        <dbReference type="ARBA" id="ARBA00023242"/>
    </source>
</evidence>
<proteinExistence type="inferred from homology"/>
<organism evidence="6 7">
    <name type="scientific">Phytophthora oleae</name>
    <dbReference type="NCBI Taxonomy" id="2107226"/>
    <lineage>
        <taxon>Eukaryota</taxon>
        <taxon>Sar</taxon>
        <taxon>Stramenopiles</taxon>
        <taxon>Oomycota</taxon>
        <taxon>Peronosporomycetes</taxon>
        <taxon>Peronosporales</taxon>
        <taxon>Peronosporaceae</taxon>
        <taxon>Phytophthora</taxon>
    </lineage>
</organism>
<dbReference type="Gene3D" id="1.10.10.10">
    <property type="entry name" value="Winged helix-like DNA-binding domain superfamily/Winged helix DNA-binding domain"/>
    <property type="match status" value="1"/>
</dbReference>
<dbReference type="FunFam" id="1.10.10.10:FF:000286">
    <property type="entry name" value="Heat shock transcription factor"/>
    <property type="match status" value="1"/>
</dbReference>
<evidence type="ECO:0000313" key="6">
    <source>
        <dbReference type="EMBL" id="KAL3659991.1"/>
    </source>
</evidence>
<evidence type="ECO:0000259" key="5">
    <source>
        <dbReference type="SMART" id="SM00415"/>
    </source>
</evidence>
<dbReference type="Proteomes" id="UP001632037">
    <property type="component" value="Unassembled WGS sequence"/>
</dbReference>
<name>A0ABD3F0D9_9STRA</name>
<dbReference type="EMBL" id="JBIMZQ010000043">
    <property type="protein sequence ID" value="KAL3659991.1"/>
    <property type="molecule type" value="Genomic_DNA"/>
</dbReference>
<comment type="subcellular location">
    <subcellularLocation>
        <location evidence="1">Nucleus</location>
    </subcellularLocation>
</comment>
<reference evidence="6 7" key="1">
    <citation type="submission" date="2024-09" db="EMBL/GenBank/DDBJ databases">
        <title>Genome sequencing and assembly of Phytophthora oleae, isolate VK10A, causative agent of rot of olive drupes.</title>
        <authorList>
            <person name="Conti Taguali S."/>
            <person name="Riolo M."/>
            <person name="La Spada F."/>
            <person name="Cacciola S.O."/>
            <person name="Dionisio G."/>
        </authorList>
    </citation>
    <scope>NUCLEOTIDE SEQUENCE [LARGE SCALE GENOMIC DNA]</scope>
    <source>
        <strain evidence="6 7">VK10A</strain>
    </source>
</reference>
<dbReference type="Pfam" id="PF00447">
    <property type="entry name" value="HSF_DNA-bind"/>
    <property type="match status" value="1"/>
</dbReference>
<evidence type="ECO:0000256" key="4">
    <source>
        <dbReference type="RuleBase" id="RU004020"/>
    </source>
</evidence>
<dbReference type="GO" id="GO:0003677">
    <property type="term" value="F:DNA binding"/>
    <property type="evidence" value="ECO:0007669"/>
    <property type="project" value="UniProtKB-KW"/>
</dbReference>
<evidence type="ECO:0000256" key="2">
    <source>
        <dbReference type="ARBA" id="ARBA00023125"/>
    </source>
</evidence>
<keyword evidence="2" id="KW-0238">DNA-binding</keyword>
<dbReference type="InterPro" id="IPR036388">
    <property type="entry name" value="WH-like_DNA-bd_sf"/>
</dbReference>